<dbReference type="SMART" id="SM00382">
    <property type="entry name" value="AAA"/>
    <property type="match status" value="1"/>
</dbReference>
<name>A0ABU4JND9_9CLOT</name>
<keyword evidence="9" id="KW-0342">GTP-binding</keyword>
<dbReference type="Gene3D" id="1.20.120.1380">
    <property type="entry name" value="Flagellar FlhF biosynthesis protein, N domain"/>
    <property type="match status" value="1"/>
</dbReference>
<evidence type="ECO:0000256" key="3">
    <source>
        <dbReference type="ARBA" id="ARBA00014919"/>
    </source>
</evidence>
<keyword evidence="16" id="KW-0969">Cilium</keyword>
<evidence type="ECO:0000256" key="4">
    <source>
        <dbReference type="ARBA" id="ARBA00022448"/>
    </source>
</evidence>
<proteinExistence type="inferred from homology"/>
<dbReference type="Proteomes" id="UP001281656">
    <property type="component" value="Unassembled WGS sequence"/>
</dbReference>
<dbReference type="Pfam" id="PF00448">
    <property type="entry name" value="SRP54"/>
    <property type="match status" value="1"/>
</dbReference>
<dbReference type="InterPro" id="IPR020006">
    <property type="entry name" value="FlhF"/>
</dbReference>
<comment type="caution">
    <text evidence="16">The sequence shown here is derived from an EMBL/GenBank/DDBJ whole genome shotgun (WGS) entry which is preliminary data.</text>
</comment>
<sequence>MIIKKYVVNNMNEAMTRIRYELGKDAVIVSQRKIKKGGFLGIFSKKMLEVTAAVDNSKDDTSEDMQESIEAIKRLMTNKLDGELKVNNNFNEIESKYKSRLQIGEKKEEQVKEYKPVEDGNSEAVMKEMQEMRTMLGEMINMSAAGSLSKSKMELTLEGCDLDHKVIKKIMTKMRSIEDDRTEEEKVKDIIENMIEISPNKLDNVVVLVGPTGVGKTTTIAKLAGRFALIEKKKVGLITIDTYRIGAVEQLRTYADIMNIPFRVVFTMKDMETAVEAMDDCDVILIDTTGRSSKNTMQISELRAFIDKVNTNNINLVISSTTKNKDIEVIVNGYKALNYNGVIITKLDETSTYGSILNILECAEKPISFVTTGQNVPDDIKIMSSKEITKLILGEDVIC</sequence>
<evidence type="ECO:0000256" key="8">
    <source>
        <dbReference type="ARBA" id="ARBA00022927"/>
    </source>
</evidence>
<keyword evidence="16" id="KW-0966">Cell projection</keyword>
<keyword evidence="11" id="KW-1006">Bacterial flagellum protein export</keyword>
<dbReference type="Gene3D" id="3.40.50.300">
    <property type="entry name" value="P-loop containing nucleotide triphosphate hydrolases"/>
    <property type="match status" value="1"/>
</dbReference>
<comment type="similarity">
    <text evidence="2">Belongs to the GTP-binding SRP family.</text>
</comment>
<gene>
    <name evidence="16" type="primary">flhF</name>
    <name evidence="16" type="ORF">P8V03_00590</name>
</gene>
<protein>
    <recommendedName>
        <fullName evidence="3 13">Flagellar biosynthesis protein FlhF</fullName>
    </recommendedName>
</protein>
<keyword evidence="16" id="KW-0282">Flagellum</keyword>
<dbReference type="SMART" id="SM00962">
    <property type="entry name" value="SRP54"/>
    <property type="match status" value="1"/>
</dbReference>
<evidence type="ECO:0000259" key="15">
    <source>
        <dbReference type="SMART" id="SM00962"/>
    </source>
</evidence>
<feature type="domain" description="AAA+ ATPase" evidence="14">
    <location>
        <begin position="202"/>
        <end position="393"/>
    </location>
</feature>
<comment type="function">
    <text evidence="12">Necessary for flagellar biosynthesis. May be involved in translocation of the flagellum.</text>
</comment>
<keyword evidence="7" id="KW-1005">Bacterial flagellum biogenesis</keyword>
<dbReference type="InterPro" id="IPR003593">
    <property type="entry name" value="AAA+_ATPase"/>
</dbReference>
<evidence type="ECO:0000313" key="17">
    <source>
        <dbReference type="Proteomes" id="UP001281656"/>
    </source>
</evidence>
<evidence type="ECO:0000256" key="9">
    <source>
        <dbReference type="ARBA" id="ARBA00023134"/>
    </source>
</evidence>
<evidence type="ECO:0000256" key="2">
    <source>
        <dbReference type="ARBA" id="ARBA00008531"/>
    </source>
</evidence>
<feature type="domain" description="SRP54-type proteins GTP-binding" evidence="15">
    <location>
        <begin position="203"/>
        <end position="394"/>
    </location>
</feature>
<keyword evidence="10" id="KW-0472">Membrane</keyword>
<evidence type="ECO:0000259" key="14">
    <source>
        <dbReference type="SMART" id="SM00382"/>
    </source>
</evidence>
<dbReference type="InterPro" id="IPR047040">
    <property type="entry name" value="FlhF__GTPase_dom"/>
</dbReference>
<keyword evidence="5" id="KW-1003">Cell membrane</keyword>
<evidence type="ECO:0000256" key="11">
    <source>
        <dbReference type="ARBA" id="ARBA00023225"/>
    </source>
</evidence>
<evidence type="ECO:0000256" key="5">
    <source>
        <dbReference type="ARBA" id="ARBA00022475"/>
    </source>
</evidence>
<accession>A0ABU4JND9</accession>
<evidence type="ECO:0000313" key="16">
    <source>
        <dbReference type="EMBL" id="MDW8799647.1"/>
    </source>
</evidence>
<organism evidence="16 17">
    <name type="scientific">Clostridium tanneri</name>
    <dbReference type="NCBI Taxonomy" id="3037988"/>
    <lineage>
        <taxon>Bacteria</taxon>
        <taxon>Bacillati</taxon>
        <taxon>Bacillota</taxon>
        <taxon>Clostridia</taxon>
        <taxon>Eubacteriales</taxon>
        <taxon>Clostridiaceae</taxon>
        <taxon>Clostridium</taxon>
    </lineage>
</organism>
<dbReference type="SUPFAM" id="SSF52540">
    <property type="entry name" value="P-loop containing nucleoside triphosphate hydrolases"/>
    <property type="match status" value="1"/>
</dbReference>
<dbReference type="PANTHER" id="PTHR43134">
    <property type="entry name" value="SIGNAL RECOGNITION PARTICLE RECEPTOR SUBUNIT ALPHA"/>
    <property type="match status" value="1"/>
</dbReference>
<dbReference type="RefSeq" id="WP_318796341.1">
    <property type="nucleotide sequence ID" value="NZ_JARUJP010000001.1"/>
</dbReference>
<evidence type="ECO:0000256" key="1">
    <source>
        <dbReference type="ARBA" id="ARBA00004413"/>
    </source>
</evidence>
<dbReference type="InterPro" id="IPR027417">
    <property type="entry name" value="P-loop_NTPase"/>
</dbReference>
<dbReference type="InterPro" id="IPR000897">
    <property type="entry name" value="SRP54_GTPase_dom"/>
</dbReference>
<dbReference type="CDD" id="cd17873">
    <property type="entry name" value="FlhF"/>
    <property type="match status" value="1"/>
</dbReference>
<dbReference type="NCBIfam" id="TIGR03499">
    <property type="entry name" value="FlhF"/>
    <property type="match status" value="1"/>
</dbReference>
<keyword evidence="17" id="KW-1185">Reference proteome</keyword>
<evidence type="ECO:0000256" key="6">
    <source>
        <dbReference type="ARBA" id="ARBA00022741"/>
    </source>
</evidence>
<keyword evidence="8" id="KW-0653">Protein transport</keyword>
<reference evidence="16 17" key="1">
    <citation type="submission" date="2023-04" db="EMBL/GenBank/DDBJ databases">
        <title>Clostridium tannerae sp. nov., isolated from the fecal material of an alpaca.</title>
        <authorList>
            <person name="Miller S."/>
            <person name="Hendry M."/>
            <person name="King J."/>
            <person name="Sankaranarayanan K."/>
            <person name="Lawson P.A."/>
        </authorList>
    </citation>
    <scope>NUCLEOTIDE SEQUENCE [LARGE SCALE GENOMIC DNA]</scope>
    <source>
        <strain evidence="16 17">A1-XYC3</strain>
    </source>
</reference>
<dbReference type="PANTHER" id="PTHR43134:SF3">
    <property type="entry name" value="FLAGELLAR BIOSYNTHESIS PROTEIN FLHF"/>
    <property type="match status" value="1"/>
</dbReference>
<comment type="subcellular location">
    <subcellularLocation>
        <location evidence="1">Cell membrane</location>
        <topology evidence="1">Peripheral membrane protein</topology>
        <orientation evidence="1">Cytoplasmic side</orientation>
    </subcellularLocation>
</comment>
<evidence type="ECO:0000256" key="10">
    <source>
        <dbReference type="ARBA" id="ARBA00023136"/>
    </source>
</evidence>
<evidence type="ECO:0000256" key="13">
    <source>
        <dbReference type="NCBIfam" id="TIGR03499"/>
    </source>
</evidence>
<evidence type="ECO:0000256" key="12">
    <source>
        <dbReference type="ARBA" id="ARBA00025337"/>
    </source>
</evidence>
<keyword evidence="4" id="KW-0813">Transport</keyword>
<dbReference type="EMBL" id="JARUJP010000001">
    <property type="protein sequence ID" value="MDW8799647.1"/>
    <property type="molecule type" value="Genomic_DNA"/>
</dbReference>
<keyword evidence="6" id="KW-0547">Nucleotide-binding</keyword>
<evidence type="ECO:0000256" key="7">
    <source>
        <dbReference type="ARBA" id="ARBA00022795"/>
    </source>
</evidence>